<dbReference type="Pfam" id="PF13630">
    <property type="entry name" value="SdpI"/>
    <property type="match status" value="1"/>
</dbReference>
<dbReference type="STRING" id="361279.SAMN05421663_105297"/>
<accession>A0A1G6R059</accession>
<keyword evidence="1" id="KW-0472">Membrane</keyword>
<evidence type="ECO:0000256" key="1">
    <source>
        <dbReference type="SAM" id="Phobius"/>
    </source>
</evidence>
<sequence>MAGYRTKRSMKNEALWNFGQSYAAKLLVLVGVVNIIIGGMVLVFFPYDNELYIFVELVWVIFSLIFVYCLTEWKLKRLDEK</sequence>
<reference evidence="3" key="1">
    <citation type="submission" date="2016-10" db="EMBL/GenBank/DDBJ databases">
        <authorList>
            <person name="Varghese N."/>
            <person name="Submissions S."/>
        </authorList>
    </citation>
    <scope>NUCLEOTIDE SEQUENCE [LARGE SCALE GENOMIC DNA]</scope>
    <source>
        <strain evidence="3">DSM 21620</strain>
    </source>
</reference>
<dbReference type="Proteomes" id="UP000198666">
    <property type="component" value="Unassembled WGS sequence"/>
</dbReference>
<feature type="transmembrane region" description="Helical" evidence="1">
    <location>
        <begin position="21"/>
        <end position="45"/>
    </location>
</feature>
<dbReference type="RefSeq" id="WP_170829664.1">
    <property type="nucleotide sequence ID" value="NZ_FMZB01000005.1"/>
</dbReference>
<gene>
    <name evidence="2" type="ORF">SAMN05421663_105297</name>
</gene>
<organism evidence="2 3">
    <name type="scientific">Terribacillus halophilus</name>
    <dbReference type="NCBI Taxonomy" id="361279"/>
    <lineage>
        <taxon>Bacteria</taxon>
        <taxon>Bacillati</taxon>
        <taxon>Bacillota</taxon>
        <taxon>Bacilli</taxon>
        <taxon>Bacillales</taxon>
        <taxon>Bacillaceae</taxon>
        <taxon>Terribacillus</taxon>
    </lineage>
</organism>
<evidence type="ECO:0000313" key="2">
    <source>
        <dbReference type="EMBL" id="SDC97992.1"/>
    </source>
</evidence>
<keyword evidence="1" id="KW-1133">Transmembrane helix</keyword>
<protein>
    <submittedName>
        <fullName evidence="2">SdpI/YhfL protein family protein</fullName>
    </submittedName>
</protein>
<dbReference type="EMBL" id="FMZB01000005">
    <property type="protein sequence ID" value="SDC97992.1"/>
    <property type="molecule type" value="Genomic_DNA"/>
</dbReference>
<dbReference type="AlphaFoldDB" id="A0A1G6R059"/>
<keyword evidence="1" id="KW-0812">Transmembrane</keyword>
<dbReference type="InterPro" id="IPR025962">
    <property type="entry name" value="SdpI/YhfL"/>
</dbReference>
<proteinExistence type="predicted"/>
<feature type="transmembrane region" description="Helical" evidence="1">
    <location>
        <begin position="51"/>
        <end position="71"/>
    </location>
</feature>
<name>A0A1G6R059_9BACI</name>
<evidence type="ECO:0000313" key="3">
    <source>
        <dbReference type="Proteomes" id="UP000198666"/>
    </source>
</evidence>
<keyword evidence="3" id="KW-1185">Reference proteome</keyword>